<protein>
    <submittedName>
        <fullName evidence="2">Uncharacterized protein</fullName>
    </submittedName>
</protein>
<name>A0A0C2WEX3_AMAMK</name>
<sequence>MPWSRSKLTVPVPSCFPLDLMHLASLNIPQHLIEIWRGSVDGLQNGDHEFVVLKDDATWQEHGALVASMRCYLPDSFSRPPRNPAEKINTQYKATKFLTYFWVLGPALFRLVLPHHLWQHFCKLVCGIRIVHQRTIALEDLMHADKQLIEWETEFEKLYYGRQLDRLHLVRPSIHLIAHAARETVRCGPLNLLAQWALENTIGNLGREVRQHSNPFSNLAERAVQRSQLNALHVIVPGLEPCIQAKRGSVDVGDGYTLLQAHDKFFQEVPVEEANAIQHYTNEQLQDIRIQKWARLHLPNGQLARSAWKERARDKDSVRAARNVIQENVFFFGEVQYYFQSHIHSHLKTLALISIYQELDANLFAQSHNTLRVYRYDDIHSLQVIDVHSIQSVVAMIPFPCSRHEIEENKYLNSFFISEKVFLEYTLSEGRTEENDGDDNEGDNSDDGDDS</sequence>
<gene>
    <name evidence="2" type="ORF">M378DRAFT_18225</name>
</gene>
<proteinExistence type="predicted"/>
<reference evidence="2 3" key="1">
    <citation type="submission" date="2014-04" db="EMBL/GenBank/DDBJ databases">
        <title>Evolutionary Origins and Diversification of the Mycorrhizal Mutualists.</title>
        <authorList>
            <consortium name="DOE Joint Genome Institute"/>
            <consortium name="Mycorrhizal Genomics Consortium"/>
            <person name="Kohler A."/>
            <person name="Kuo A."/>
            <person name="Nagy L.G."/>
            <person name="Floudas D."/>
            <person name="Copeland A."/>
            <person name="Barry K.W."/>
            <person name="Cichocki N."/>
            <person name="Veneault-Fourrey C."/>
            <person name="LaButti K."/>
            <person name="Lindquist E.A."/>
            <person name="Lipzen A."/>
            <person name="Lundell T."/>
            <person name="Morin E."/>
            <person name="Murat C."/>
            <person name="Riley R."/>
            <person name="Ohm R."/>
            <person name="Sun H."/>
            <person name="Tunlid A."/>
            <person name="Henrissat B."/>
            <person name="Grigoriev I.V."/>
            <person name="Hibbett D.S."/>
            <person name="Martin F."/>
        </authorList>
    </citation>
    <scope>NUCLEOTIDE SEQUENCE [LARGE SCALE GENOMIC DNA]</scope>
    <source>
        <strain evidence="2 3">Koide BX008</strain>
    </source>
</reference>
<dbReference type="EMBL" id="KN818563">
    <property type="protein sequence ID" value="KIL55131.1"/>
    <property type="molecule type" value="Genomic_DNA"/>
</dbReference>
<dbReference type="STRING" id="946122.A0A0C2WEX3"/>
<evidence type="ECO:0000313" key="2">
    <source>
        <dbReference type="EMBL" id="KIL55131.1"/>
    </source>
</evidence>
<evidence type="ECO:0000313" key="3">
    <source>
        <dbReference type="Proteomes" id="UP000054549"/>
    </source>
</evidence>
<organism evidence="2 3">
    <name type="scientific">Amanita muscaria (strain Koide BX008)</name>
    <dbReference type="NCBI Taxonomy" id="946122"/>
    <lineage>
        <taxon>Eukaryota</taxon>
        <taxon>Fungi</taxon>
        <taxon>Dikarya</taxon>
        <taxon>Basidiomycota</taxon>
        <taxon>Agaricomycotina</taxon>
        <taxon>Agaricomycetes</taxon>
        <taxon>Agaricomycetidae</taxon>
        <taxon>Agaricales</taxon>
        <taxon>Pluteineae</taxon>
        <taxon>Amanitaceae</taxon>
        <taxon>Amanita</taxon>
    </lineage>
</organism>
<dbReference type="Proteomes" id="UP000054549">
    <property type="component" value="Unassembled WGS sequence"/>
</dbReference>
<dbReference type="OrthoDB" id="2669721at2759"/>
<dbReference type="HOGENOM" id="CLU_047287_0_0_1"/>
<keyword evidence="3" id="KW-1185">Reference proteome</keyword>
<evidence type="ECO:0000256" key="1">
    <source>
        <dbReference type="SAM" id="MobiDB-lite"/>
    </source>
</evidence>
<dbReference type="AlphaFoldDB" id="A0A0C2WEX3"/>
<dbReference type="InParanoid" id="A0A0C2WEX3"/>
<feature type="region of interest" description="Disordered" evidence="1">
    <location>
        <begin position="429"/>
        <end position="451"/>
    </location>
</feature>
<feature type="compositionally biased region" description="Acidic residues" evidence="1">
    <location>
        <begin position="435"/>
        <end position="451"/>
    </location>
</feature>
<accession>A0A0C2WEX3</accession>